<protein>
    <submittedName>
        <fullName evidence="5">Winged helix-turn-helix transcriptional regulator</fullName>
    </submittedName>
</protein>
<dbReference type="PRINTS" id="PR00778">
    <property type="entry name" value="HTHARSR"/>
</dbReference>
<evidence type="ECO:0000256" key="2">
    <source>
        <dbReference type="ARBA" id="ARBA00023125"/>
    </source>
</evidence>
<keyword evidence="2" id="KW-0238">DNA-binding</keyword>
<dbReference type="RefSeq" id="WP_258877336.1">
    <property type="nucleotide sequence ID" value="NZ_CP048914.1"/>
</dbReference>
<dbReference type="PANTHER" id="PTHR43132">
    <property type="entry name" value="ARSENICAL RESISTANCE OPERON REPRESSOR ARSR-RELATED"/>
    <property type="match status" value="1"/>
</dbReference>
<dbReference type="InterPro" id="IPR051011">
    <property type="entry name" value="Metal_resp_trans_reg"/>
</dbReference>
<dbReference type="InterPro" id="IPR011991">
    <property type="entry name" value="ArsR-like_HTH"/>
</dbReference>
<reference evidence="5 6" key="1">
    <citation type="submission" date="2020-02" db="EMBL/GenBank/DDBJ databases">
        <authorList>
            <person name="Zheng R.K."/>
            <person name="Sun C.M."/>
        </authorList>
    </citation>
    <scope>NUCLEOTIDE SEQUENCE [LARGE SCALE GENOMIC DNA]</scope>
    <source>
        <strain evidence="6">zrk13</strain>
    </source>
</reference>
<dbReference type="CDD" id="cd00090">
    <property type="entry name" value="HTH_ARSR"/>
    <property type="match status" value="1"/>
</dbReference>
<dbReference type="Gene3D" id="1.10.10.10">
    <property type="entry name" value="Winged helix-like DNA-binding domain superfamily/Winged helix DNA-binding domain"/>
    <property type="match status" value="1"/>
</dbReference>
<dbReference type="PANTHER" id="PTHR43132:SF6">
    <property type="entry name" value="HTH-TYPE TRANSCRIPTIONAL REPRESSOR CZRA"/>
    <property type="match status" value="1"/>
</dbReference>
<sequence length="104" mass="12168">MCDDDKIRNITEAVQLFKIYSDFTRLRIIELLLDNEICVQDIANELDTSQSAISHQLKLLRDLHVVKARKQGKQVFYSLQDNHIKEIFIMAYSHVTECNDQEAQ</sequence>
<evidence type="ECO:0000313" key="6">
    <source>
        <dbReference type="Proteomes" id="UP000514720"/>
    </source>
</evidence>
<dbReference type="Proteomes" id="UP000514720">
    <property type="component" value="Chromosome"/>
</dbReference>
<dbReference type="SMART" id="SM00418">
    <property type="entry name" value="HTH_ARSR"/>
    <property type="match status" value="1"/>
</dbReference>
<feature type="domain" description="HTH arsR-type" evidence="4">
    <location>
        <begin position="5"/>
        <end position="99"/>
    </location>
</feature>
<keyword evidence="3" id="KW-0804">Transcription</keyword>
<evidence type="ECO:0000256" key="3">
    <source>
        <dbReference type="ARBA" id="ARBA00023163"/>
    </source>
</evidence>
<keyword evidence="1" id="KW-0805">Transcription regulation</keyword>
<dbReference type="NCBIfam" id="NF033788">
    <property type="entry name" value="HTH_metalloreg"/>
    <property type="match status" value="1"/>
</dbReference>
<evidence type="ECO:0000259" key="4">
    <source>
        <dbReference type="PROSITE" id="PS50987"/>
    </source>
</evidence>
<dbReference type="InterPro" id="IPR001845">
    <property type="entry name" value="HTH_ArsR_DNA-bd_dom"/>
</dbReference>
<dbReference type="GO" id="GO:0003700">
    <property type="term" value="F:DNA-binding transcription factor activity"/>
    <property type="evidence" value="ECO:0007669"/>
    <property type="project" value="InterPro"/>
</dbReference>
<keyword evidence="6" id="KW-1185">Reference proteome</keyword>
<dbReference type="InterPro" id="IPR036390">
    <property type="entry name" value="WH_DNA-bd_sf"/>
</dbReference>
<dbReference type="AlphaFoldDB" id="A0A7L7KSF9"/>
<evidence type="ECO:0000256" key="1">
    <source>
        <dbReference type="ARBA" id="ARBA00023015"/>
    </source>
</evidence>
<dbReference type="KEGG" id="xcl:G4Z02_07205"/>
<dbReference type="GO" id="GO:0003677">
    <property type="term" value="F:DNA binding"/>
    <property type="evidence" value="ECO:0007669"/>
    <property type="project" value="UniProtKB-KW"/>
</dbReference>
<organism evidence="5 6">
    <name type="scientific">Candidatus Xianfuyuplasma coldseepsis</name>
    <dbReference type="NCBI Taxonomy" id="2782163"/>
    <lineage>
        <taxon>Bacteria</taxon>
        <taxon>Bacillati</taxon>
        <taxon>Mycoplasmatota</taxon>
        <taxon>Mollicutes</taxon>
        <taxon>Candidatus Izemoplasmatales</taxon>
        <taxon>Candidatus Izemoplasmataceae</taxon>
        <taxon>Candidatus Xianfuyuplasma</taxon>
    </lineage>
</organism>
<dbReference type="PROSITE" id="PS00846">
    <property type="entry name" value="HTH_ARSR_1"/>
    <property type="match status" value="1"/>
</dbReference>
<dbReference type="SUPFAM" id="SSF46785">
    <property type="entry name" value="Winged helix' DNA-binding domain"/>
    <property type="match status" value="1"/>
</dbReference>
<dbReference type="InterPro" id="IPR036388">
    <property type="entry name" value="WH-like_DNA-bd_sf"/>
</dbReference>
<evidence type="ECO:0000313" key="5">
    <source>
        <dbReference type="EMBL" id="QMS85535.1"/>
    </source>
</evidence>
<name>A0A7L7KSF9_9MOLU</name>
<gene>
    <name evidence="5" type="ORF">G4Z02_07205</name>
</gene>
<dbReference type="Pfam" id="PF01022">
    <property type="entry name" value="HTH_5"/>
    <property type="match status" value="1"/>
</dbReference>
<accession>A0A7L7KSF9</accession>
<dbReference type="InterPro" id="IPR018334">
    <property type="entry name" value="ArsR_HTH"/>
</dbReference>
<dbReference type="EMBL" id="CP048914">
    <property type="protein sequence ID" value="QMS85535.1"/>
    <property type="molecule type" value="Genomic_DNA"/>
</dbReference>
<dbReference type="PROSITE" id="PS50987">
    <property type="entry name" value="HTH_ARSR_2"/>
    <property type="match status" value="1"/>
</dbReference>
<proteinExistence type="predicted"/>